<proteinExistence type="predicted"/>
<dbReference type="EMBL" id="CAJJDM010000130">
    <property type="protein sequence ID" value="CAD8105413.1"/>
    <property type="molecule type" value="Genomic_DNA"/>
</dbReference>
<keyword evidence="1" id="KW-1133">Transmembrane helix</keyword>
<organism evidence="2 3">
    <name type="scientific">Paramecium primaurelia</name>
    <dbReference type="NCBI Taxonomy" id="5886"/>
    <lineage>
        <taxon>Eukaryota</taxon>
        <taxon>Sar</taxon>
        <taxon>Alveolata</taxon>
        <taxon>Ciliophora</taxon>
        <taxon>Intramacronucleata</taxon>
        <taxon>Oligohymenophorea</taxon>
        <taxon>Peniculida</taxon>
        <taxon>Parameciidae</taxon>
        <taxon>Paramecium</taxon>
    </lineage>
</organism>
<name>A0A8S1PRY6_PARPR</name>
<evidence type="ECO:0000256" key="1">
    <source>
        <dbReference type="SAM" id="Phobius"/>
    </source>
</evidence>
<keyword evidence="1" id="KW-0812">Transmembrane</keyword>
<keyword evidence="1" id="KW-0472">Membrane</keyword>
<protein>
    <submittedName>
        <fullName evidence="2">Uncharacterized protein</fullName>
    </submittedName>
</protein>
<gene>
    <name evidence="2" type="ORF">PPRIM_AZ9-3.1.T1270059</name>
</gene>
<feature type="transmembrane region" description="Helical" evidence="1">
    <location>
        <begin position="31"/>
        <end position="50"/>
    </location>
</feature>
<comment type="caution">
    <text evidence="2">The sequence shown here is derived from an EMBL/GenBank/DDBJ whole genome shotgun (WGS) entry which is preliminary data.</text>
</comment>
<sequence>MNDYYSMTIIVCSICKEPSNSCCRECTIKGIVLLALSIVCIISLIFWIPNTLKTQLSLYILAIVFFIAMIRYLIGATLKIEKQREREYTNKGYNIEFEKQ</sequence>
<keyword evidence="3" id="KW-1185">Reference proteome</keyword>
<dbReference type="Proteomes" id="UP000688137">
    <property type="component" value="Unassembled WGS sequence"/>
</dbReference>
<evidence type="ECO:0000313" key="3">
    <source>
        <dbReference type="Proteomes" id="UP000688137"/>
    </source>
</evidence>
<reference evidence="2" key="1">
    <citation type="submission" date="2021-01" db="EMBL/GenBank/DDBJ databases">
        <authorList>
            <consortium name="Genoscope - CEA"/>
            <person name="William W."/>
        </authorList>
    </citation>
    <scope>NUCLEOTIDE SEQUENCE</scope>
</reference>
<feature type="transmembrane region" description="Helical" evidence="1">
    <location>
        <begin position="56"/>
        <end position="74"/>
    </location>
</feature>
<accession>A0A8S1PRY6</accession>
<dbReference type="AlphaFoldDB" id="A0A8S1PRY6"/>
<evidence type="ECO:0000313" key="2">
    <source>
        <dbReference type="EMBL" id="CAD8105413.1"/>
    </source>
</evidence>